<accession>A0AAV7KC95</accession>
<keyword evidence="2" id="KW-1185">Reference proteome</keyword>
<protein>
    <submittedName>
        <fullName evidence="1">Uncharacterized protein</fullName>
    </submittedName>
</protein>
<dbReference type="AlphaFoldDB" id="A0AAV7KC95"/>
<reference evidence="1 2" key="1">
    <citation type="journal article" date="2023" name="BMC Biol.">
        <title>The compact genome of the sponge Oopsacas minuta (Hexactinellida) is lacking key metazoan core genes.</title>
        <authorList>
            <person name="Santini S."/>
            <person name="Schenkelaars Q."/>
            <person name="Jourda C."/>
            <person name="Duchesne M."/>
            <person name="Belahbib H."/>
            <person name="Rocher C."/>
            <person name="Selva M."/>
            <person name="Riesgo A."/>
            <person name="Vervoort M."/>
            <person name="Leys S.P."/>
            <person name="Kodjabachian L."/>
            <person name="Le Bivic A."/>
            <person name="Borchiellini C."/>
            <person name="Claverie J.M."/>
            <person name="Renard E."/>
        </authorList>
    </citation>
    <scope>NUCLEOTIDE SEQUENCE [LARGE SCALE GENOMIC DNA]</scope>
    <source>
        <strain evidence="1">SPO-2</strain>
    </source>
</reference>
<evidence type="ECO:0000313" key="1">
    <source>
        <dbReference type="EMBL" id="KAI6658315.1"/>
    </source>
</evidence>
<sequence>MEYTLNTYKQIRGSIYTTYDDHKYLTTKRKNSVAYLKCILFREACKTKPKLNQDLNKISLSRQRNHGLDHYNDDIYLRKKNCKEAAKSSGENLRKIFNDQTRTVPAGRSISFVNCESTMLFMYRVRRNHQPKDTPKRI</sequence>
<proteinExistence type="predicted"/>
<name>A0AAV7KC95_9METZ</name>
<comment type="caution">
    <text evidence="1">The sequence shown here is derived from an EMBL/GenBank/DDBJ whole genome shotgun (WGS) entry which is preliminary data.</text>
</comment>
<gene>
    <name evidence="1" type="ORF">LOD99_15584</name>
</gene>
<organism evidence="1 2">
    <name type="scientific">Oopsacas minuta</name>
    <dbReference type="NCBI Taxonomy" id="111878"/>
    <lineage>
        <taxon>Eukaryota</taxon>
        <taxon>Metazoa</taxon>
        <taxon>Porifera</taxon>
        <taxon>Hexactinellida</taxon>
        <taxon>Hexasterophora</taxon>
        <taxon>Lyssacinosida</taxon>
        <taxon>Leucopsacidae</taxon>
        <taxon>Oopsacas</taxon>
    </lineage>
</organism>
<evidence type="ECO:0000313" key="2">
    <source>
        <dbReference type="Proteomes" id="UP001165289"/>
    </source>
</evidence>
<dbReference type="EMBL" id="JAKMXF010000099">
    <property type="protein sequence ID" value="KAI6658315.1"/>
    <property type="molecule type" value="Genomic_DNA"/>
</dbReference>
<dbReference type="Proteomes" id="UP001165289">
    <property type="component" value="Unassembled WGS sequence"/>
</dbReference>